<dbReference type="InterPro" id="IPR011989">
    <property type="entry name" value="ARM-like"/>
</dbReference>
<sequence length="1270" mass="136051">MSSRIIVGVSALLEKMRSSDADFRYMALNDLMSELRKDVSAAPLDAQLETQVVARVLDTLRDKNGEVKNMAVRCLGILVARIRPAQMQTIVDRLTEFISSKEEEQRDIASLGLKTVLAELPLESDISTMAGAKLAPKLLAQIGEASSSQELLIDSLDLLADLYSRFPSIPSSDKGLQRASLEALLASLPHDRAAVRKRAVLALGALAASSTSEIFTALASAIITALDAASGAAGAKEQEKARTMVQLVATLARTCAARIGRRLPELMPRILAAVQSEDDELREATLQAMEAILLRCPADVTPFVIQIVDEAVKLLRHDPNYAGGDDSDDEMADEEDEDDEEMLDEADYSDDDDLSWKVRRAAAKVIAAAVTTRHEQLLAFVQSVAPELVSRFSEREESVRIEVLQTFLALLRQLQLHAGTPQLTDVIGASPGALKRKRDAMETSEGDASPRARLAQLVPSIAKALSREMLSKSMATRFASYTVLRELVLVLHGGLDAHIGLLVGPTDKALRGVDAGASASGANLRGEVLLFLRVLFQFHAPQAFEAHLAQLVAVIVAAIDDKLHRDAVEAFAVCSQLVAVLRPLSGSGSPAGSAYKAHVEHIYRAVLARLRRPDSDQEIKDRGIATLGVLLAHAGDDLAAHFDECLPELLERLRNEVTRFATVKVVGRVAASRVCQGAAFEAFVRDCIAEVSTLLRKSSRPLKLAAFETLDALLRRAGGSGLDDALCAQIFAEIEPLMGAEGDVNLLPMALHAVSLLLELHTATAAPTTQSRLVPHLLLLLHSPLMQGAALDAVTMLFKTLARVQPAAAPGCIEALMSTLKAASGKGSATPASAQTHATVARCIGAVLVSTPQQAEAVVTGALRTLERGEAKSSEVHIYFNLLLLGEIGRFEDLAARSGVLDGVVAFYAADSEQIRSAAAFALGNMAVGSLAVVLPLLEQHIATDDAKRRLLSLHALKELISHASPAALASIAQRLWTPLFEHCETAEEATRTIGAECLARLTLNDPKTNLPQLKTRLHSPSAATRAAVISAVRFTLTESRASYDELLAPEMLDFLSLLQDAALEVRRHAVFALNAAAHNKPHLISDQLVILLPLLYQETHPRPELLRKVTMGPFTVTSDDGLDLRKTAYETMLTLLDTSLSKIDLNTYMVRVVAGLSDEDGIKVLCYLILVRLADVAPLQVAPHLDSIAPPILSTLKLKPKDAASKQDIERAAELQRSIFRALAQLDGAVPHARAAPKFAALLAEAKAVPGGAYAAASAAAASAAGRRA</sequence>
<dbReference type="Gene3D" id="1.25.10.10">
    <property type="entry name" value="Leucine-rich Repeat Variant"/>
    <property type="match status" value="1"/>
</dbReference>
<dbReference type="Pfam" id="PF25782">
    <property type="entry name" value="TPR_CAND1"/>
    <property type="match status" value="1"/>
</dbReference>
<dbReference type="SUPFAM" id="SSF48371">
    <property type="entry name" value="ARM repeat"/>
    <property type="match status" value="1"/>
</dbReference>
<dbReference type="InterPro" id="IPR013932">
    <property type="entry name" value="TATA-bd_TIP120"/>
</dbReference>
<comment type="similarity">
    <text evidence="1">Belongs to the CAND family.</text>
</comment>
<dbReference type="STRING" id="58919.A0A316ZEF0"/>
<dbReference type="PANTHER" id="PTHR12696">
    <property type="entry name" value="TIP120"/>
    <property type="match status" value="1"/>
</dbReference>
<dbReference type="Pfam" id="PF08623">
    <property type="entry name" value="TIP120"/>
    <property type="match status" value="1"/>
</dbReference>
<evidence type="ECO:0000313" key="7">
    <source>
        <dbReference type="Proteomes" id="UP000245946"/>
    </source>
</evidence>
<keyword evidence="3" id="KW-0833">Ubl conjugation pathway</keyword>
<dbReference type="RefSeq" id="XP_025600399.1">
    <property type="nucleotide sequence ID" value="XM_025744552.1"/>
</dbReference>
<keyword evidence="2" id="KW-0677">Repeat</keyword>
<dbReference type="AlphaFoldDB" id="A0A316ZEF0"/>
<evidence type="ECO:0000313" key="6">
    <source>
        <dbReference type="EMBL" id="PWO00121.1"/>
    </source>
</evidence>
<reference evidence="6 7" key="1">
    <citation type="journal article" date="2018" name="Mol. Biol. Evol.">
        <title>Broad Genomic Sampling Reveals a Smut Pathogenic Ancestry of the Fungal Clade Ustilaginomycotina.</title>
        <authorList>
            <person name="Kijpornyongpan T."/>
            <person name="Mondo S.J."/>
            <person name="Barry K."/>
            <person name="Sandor L."/>
            <person name="Lee J."/>
            <person name="Lipzen A."/>
            <person name="Pangilinan J."/>
            <person name="LaButti K."/>
            <person name="Hainaut M."/>
            <person name="Henrissat B."/>
            <person name="Grigoriev I.V."/>
            <person name="Spatafora J.W."/>
            <person name="Aime M.C."/>
        </authorList>
    </citation>
    <scope>NUCLEOTIDE SEQUENCE [LARGE SCALE GENOMIC DNA]</scope>
    <source>
        <strain evidence="6 7">MCA 4186</strain>
    </source>
</reference>
<proteinExistence type="inferred from homology"/>
<dbReference type="GeneID" id="37272096"/>
<evidence type="ECO:0000256" key="2">
    <source>
        <dbReference type="ARBA" id="ARBA00022737"/>
    </source>
</evidence>
<name>A0A316ZEF0_9BASI</name>
<accession>A0A316ZEF0</accession>
<feature type="compositionally biased region" description="Acidic residues" evidence="4">
    <location>
        <begin position="325"/>
        <end position="349"/>
    </location>
</feature>
<feature type="region of interest" description="Disordered" evidence="4">
    <location>
        <begin position="319"/>
        <end position="349"/>
    </location>
</feature>
<evidence type="ECO:0000256" key="1">
    <source>
        <dbReference type="ARBA" id="ARBA00007657"/>
    </source>
</evidence>
<gene>
    <name evidence="6" type="ORF">FA09DRAFT_342567</name>
</gene>
<protein>
    <submittedName>
        <fullName evidence="6">TIP120-domain-containing protein</fullName>
    </submittedName>
</protein>
<evidence type="ECO:0000256" key="4">
    <source>
        <dbReference type="SAM" id="MobiDB-lite"/>
    </source>
</evidence>
<organism evidence="6 7">
    <name type="scientific">Tilletiopsis washingtonensis</name>
    <dbReference type="NCBI Taxonomy" id="58919"/>
    <lineage>
        <taxon>Eukaryota</taxon>
        <taxon>Fungi</taxon>
        <taxon>Dikarya</taxon>
        <taxon>Basidiomycota</taxon>
        <taxon>Ustilaginomycotina</taxon>
        <taxon>Exobasidiomycetes</taxon>
        <taxon>Entylomatales</taxon>
        <taxon>Entylomatales incertae sedis</taxon>
        <taxon>Tilletiopsis</taxon>
    </lineage>
</organism>
<feature type="domain" description="TATA-binding protein interacting (TIP20)" evidence="5">
    <location>
        <begin position="1084"/>
        <end position="1246"/>
    </location>
</feature>
<dbReference type="OrthoDB" id="6260732at2759"/>
<dbReference type="InterPro" id="IPR016024">
    <property type="entry name" value="ARM-type_fold"/>
</dbReference>
<evidence type="ECO:0000256" key="3">
    <source>
        <dbReference type="ARBA" id="ARBA00022786"/>
    </source>
</evidence>
<dbReference type="EMBL" id="KZ819286">
    <property type="protein sequence ID" value="PWO00121.1"/>
    <property type="molecule type" value="Genomic_DNA"/>
</dbReference>
<keyword evidence="7" id="KW-1185">Reference proteome</keyword>
<evidence type="ECO:0000259" key="5">
    <source>
        <dbReference type="Pfam" id="PF08623"/>
    </source>
</evidence>
<dbReference type="Proteomes" id="UP000245946">
    <property type="component" value="Unassembled WGS sequence"/>
</dbReference>
<dbReference type="InterPro" id="IPR039852">
    <property type="entry name" value="CAND1/CAND2"/>
</dbReference>
<dbReference type="GO" id="GO:0010265">
    <property type="term" value="P:SCF complex assembly"/>
    <property type="evidence" value="ECO:0007669"/>
    <property type="project" value="InterPro"/>
</dbReference>